<sequence length="50" mass="5490">MATTVSDNILPNTTAILYLGNGISYEGWPGSDIKRRLSKARCAFMTLQTI</sequence>
<proteinExistence type="predicted"/>
<evidence type="ECO:0000313" key="2">
    <source>
        <dbReference type="EMBL" id="CEK80457.1"/>
    </source>
</evidence>
<evidence type="ECO:0000313" key="1">
    <source>
        <dbReference type="EMBL" id="CEK80453.1"/>
    </source>
</evidence>
<organism evidence="1">
    <name type="scientific">Arion vulgaris</name>
    <dbReference type="NCBI Taxonomy" id="1028688"/>
    <lineage>
        <taxon>Eukaryota</taxon>
        <taxon>Metazoa</taxon>
        <taxon>Spiralia</taxon>
        <taxon>Lophotrochozoa</taxon>
        <taxon>Mollusca</taxon>
        <taxon>Gastropoda</taxon>
        <taxon>Heterobranchia</taxon>
        <taxon>Euthyneura</taxon>
        <taxon>Panpulmonata</taxon>
        <taxon>Eupulmonata</taxon>
        <taxon>Stylommatophora</taxon>
        <taxon>Helicina</taxon>
        <taxon>Arionoidea</taxon>
        <taxon>Arionidae</taxon>
        <taxon>Arion</taxon>
    </lineage>
</organism>
<accession>A0A0B7AI55</accession>
<reference evidence="1" key="1">
    <citation type="submission" date="2014-12" db="EMBL/GenBank/DDBJ databases">
        <title>Insight into the proteome of Arion vulgaris.</title>
        <authorList>
            <person name="Aradska J."/>
            <person name="Bulat T."/>
            <person name="Smidak R."/>
            <person name="Sarate P."/>
            <person name="Gangsoo J."/>
            <person name="Sialana F."/>
            <person name="Bilban M."/>
            <person name="Lubec G."/>
        </authorList>
    </citation>
    <scope>NUCLEOTIDE SEQUENCE</scope>
    <source>
        <tissue evidence="1">Skin</tissue>
    </source>
</reference>
<dbReference type="EMBL" id="HACG01033592">
    <property type="protein sequence ID" value="CEK80457.1"/>
    <property type="molecule type" value="Transcribed_RNA"/>
</dbReference>
<gene>
    <name evidence="1" type="primary">ORF121020</name>
    <name evidence="2" type="synonym">ORF121038</name>
</gene>
<dbReference type="EMBL" id="HACG01033588">
    <property type="protein sequence ID" value="CEK80453.1"/>
    <property type="molecule type" value="Transcribed_RNA"/>
</dbReference>
<dbReference type="AlphaFoldDB" id="A0A0B7AI55"/>
<name>A0A0B7AI55_9EUPU</name>
<protein>
    <submittedName>
        <fullName evidence="1">Uncharacterized protein</fullName>
    </submittedName>
</protein>